<keyword evidence="1" id="KW-0677">Repeat</keyword>
<evidence type="ECO:0000256" key="3">
    <source>
        <dbReference type="SAM" id="SignalP"/>
    </source>
</evidence>
<dbReference type="PANTHER" id="PTHR45964:SF5">
    <property type="entry name" value="WSCD FAMILY MEMBER CG9164"/>
    <property type="match status" value="1"/>
</dbReference>
<evidence type="ECO:0000313" key="5">
    <source>
        <dbReference type="EMBL" id="KIY52072.1"/>
    </source>
</evidence>
<name>A0A0D7AKF0_9AGAR</name>
<feature type="chain" id="PRO_5002316241" evidence="3">
    <location>
        <begin position="22"/>
        <end position="249"/>
    </location>
</feature>
<keyword evidence="3" id="KW-0732">Signal</keyword>
<dbReference type="InterPro" id="IPR051589">
    <property type="entry name" value="Sialate-O-sulfotransferase"/>
</dbReference>
<dbReference type="OrthoDB" id="5985073at2759"/>
<dbReference type="PROSITE" id="PS51212">
    <property type="entry name" value="WSC"/>
    <property type="match status" value="1"/>
</dbReference>
<evidence type="ECO:0000256" key="2">
    <source>
        <dbReference type="SAM" id="MobiDB-lite"/>
    </source>
</evidence>
<sequence length="249" mass="25607">MPSNVFKAYLLTFFASSLVGALPSPRNIVQDASATDDASEVPSAPIAYIGCVIASSKQYVLTGDLSSPKSMTPRSCSAMCHGSAYFGLEDGENCYCGNTDSDSQTSKLVSADQCNYKCAGDPSFTCGGHAYMSLYTNKPVNDNDNPFNHVYMPSDVDDAIDDDVSSDDDASTDSTYSSSSISTSARSLFTPSSSTAAFAAVASAEPISSSSTGMSSPAASAFTTPSSSRIASLSTSASSSSTTSTSTLT</sequence>
<dbReference type="Proteomes" id="UP000054144">
    <property type="component" value="Unassembled WGS sequence"/>
</dbReference>
<feature type="compositionally biased region" description="Acidic residues" evidence="2">
    <location>
        <begin position="155"/>
        <end position="171"/>
    </location>
</feature>
<feature type="domain" description="WSC" evidence="4">
    <location>
        <begin position="45"/>
        <end position="138"/>
    </location>
</feature>
<dbReference type="Pfam" id="PF01822">
    <property type="entry name" value="WSC"/>
    <property type="match status" value="1"/>
</dbReference>
<protein>
    <submittedName>
        <fullName evidence="5">WSC-domain-containing protein</fullName>
    </submittedName>
</protein>
<dbReference type="SMART" id="SM00321">
    <property type="entry name" value="WSC"/>
    <property type="match status" value="1"/>
</dbReference>
<feature type="signal peptide" evidence="3">
    <location>
        <begin position="1"/>
        <end position="21"/>
    </location>
</feature>
<feature type="region of interest" description="Disordered" evidence="2">
    <location>
        <begin position="146"/>
        <end position="179"/>
    </location>
</feature>
<dbReference type="AlphaFoldDB" id="A0A0D7AKF0"/>
<feature type="region of interest" description="Disordered" evidence="2">
    <location>
        <begin position="207"/>
        <end position="249"/>
    </location>
</feature>
<keyword evidence="6" id="KW-1185">Reference proteome</keyword>
<proteinExistence type="predicted"/>
<dbReference type="EMBL" id="KN881646">
    <property type="protein sequence ID" value="KIY52072.1"/>
    <property type="molecule type" value="Genomic_DNA"/>
</dbReference>
<evidence type="ECO:0000259" key="4">
    <source>
        <dbReference type="PROSITE" id="PS51212"/>
    </source>
</evidence>
<evidence type="ECO:0000256" key="1">
    <source>
        <dbReference type="ARBA" id="ARBA00022737"/>
    </source>
</evidence>
<gene>
    <name evidence="5" type="ORF">FISHEDRAFT_56299</name>
</gene>
<dbReference type="InterPro" id="IPR002889">
    <property type="entry name" value="WSC_carb-bd"/>
</dbReference>
<organism evidence="5 6">
    <name type="scientific">Fistulina hepatica ATCC 64428</name>
    <dbReference type="NCBI Taxonomy" id="1128425"/>
    <lineage>
        <taxon>Eukaryota</taxon>
        <taxon>Fungi</taxon>
        <taxon>Dikarya</taxon>
        <taxon>Basidiomycota</taxon>
        <taxon>Agaricomycotina</taxon>
        <taxon>Agaricomycetes</taxon>
        <taxon>Agaricomycetidae</taxon>
        <taxon>Agaricales</taxon>
        <taxon>Fistulinaceae</taxon>
        <taxon>Fistulina</taxon>
    </lineage>
</organism>
<evidence type="ECO:0000313" key="6">
    <source>
        <dbReference type="Proteomes" id="UP000054144"/>
    </source>
</evidence>
<accession>A0A0D7AKF0</accession>
<dbReference type="PANTHER" id="PTHR45964">
    <property type="entry name" value="WSCD FAMILY MEMBER CG9164"/>
    <property type="match status" value="1"/>
</dbReference>
<reference evidence="5 6" key="1">
    <citation type="journal article" date="2015" name="Fungal Genet. Biol.">
        <title>Evolution of novel wood decay mechanisms in Agaricales revealed by the genome sequences of Fistulina hepatica and Cylindrobasidium torrendii.</title>
        <authorList>
            <person name="Floudas D."/>
            <person name="Held B.W."/>
            <person name="Riley R."/>
            <person name="Nagy L.G."/>
            <person name="Koehler G."/>
            <person name="Ransdell A.S."/>
            <person name="Younus H."/>
            <person name="Chow J."/>
            <person name="Chiniquy J."/>
            <person name="Lipzen A."/>
            <person name="Tritt A."/>
            <person name="Sun H."/>
            <person name="Haridas S."/>
            <person name="LaButti K."/>
            <person name="Ohm R.A."/>
            <person name="Kues U."/>
            <person name="Blanchette R.A."/>
            <person name="Grigoriev I.V."/>
            <person name="Minto R.E."/>
            <person name="Hibbett D.S."/>
        </authorList>
    </citation>
    <scope>NUCLEOTIDE SEQUENCE [LARGE SCALE GENOMIC DNA]</scope>
    <source>
        <strain evidence="5 6">ATCC 64428</strain>
    </source>
</reference>